<keyword evidence="1" id="KW-0472">Membrane</keyword>
<dbReference type="EMBL" id="CAJJDP010000085">
    <property type="protein sequence ID" value="CAD8185674.1"/>
    <property type="molecule type" value="Genomic_DNA"/>
</dbReference>
<keyword evidence="1" id="KW-0812">Transmembrane</keyword>
<dbReference type="AlphaFoldDB" id="A0A8S1W6W5"/>
<dbReference type="OMA" id="YPYHTRQ"/>
<organism evidence="2 3">
    <name type="scientific">Paramecium octaurelia</name>
    <dbReference type="NCBI Taxonomy" id="43137"/>
    <lineage>
        <taxon>Eukaryota</taxon>
        <taxon>Sar</taxon>
        <taxon>Alveolata</taxon>
        <taxon>Ciliophora</taxon>
        <taxon>Intramacronucleata</taxon>
        <taxon>Oligohymenophorea</taxon>
        <taxon>Peniculida</taxon>
        <taxon>Parameciidae</taxon>
        <taxon>Paramecium</taxon>
    </lineage>
</organism>
<protein>
    <recommendedName>
        <fullName evidence="4">Transmembrane protein</fullName>
    </recommendedName>
</protein>
<gene>
    <name evidence="2" type="ORF">POCTA_138.1.T0860084</name>
</gene>
<proteinExistence type="predicted"/>
<evidence type="ECO:0000313" key="3">
    <source>
        <dbReference type="Proteomes" id="UP000683925"/>
    </source>
</evidence>
<feature type="transmembrane region" description="Helical" evidence="1">
    <location>
        <begin position="129"/>
        <end position="148"/>
    </location>
</feature>
<keyword evidence="3" id="KW-1185">Reference proteome</keyword>
<name>A0A8S1W6W5_PAROT</name>
<keyword evidence="1" id="KW-1133">Transmembrane helix</keyword>
<comment type="caution">
    <text evidence="2">The sequence shown here is derived from an EMBL/GenBank/DDBJ whole genome shotgun (WGS) entry which is preliminary data.</text>
</comment>
<evidence type="ECO:0000313" key="2">
    <source>
        <dbReference type="EMBL" id="CAD8185674.1"/>
    </source>
</evidence>
<sequence>MRTLQTRNPNSSIHNLNSFKKNITFSYYYSETFEEFQKRQRDYDKLQKYPYHTRQKPKNLNKYNYSKAAKEIKQQFFQTRANLKEYIYFKDHHLQQQKRSIQTIVDILRQQKKVLQDKKVISEQKQRQFNLMLILMIIIPILCVMTVLTELL</sequence>
<evidence type="ECO:0008006" key="4">
    <source>
        <dbReference type="Google" id="ProtNLM"/>
    </source>
</evidence>
<evidence type="ECO:0000256" key="1">
    <source>
        <dbReference type="SAM" id="Phobius"/>
    </source>
</evidence>
<reference evidence="2" key="1">
    <citation type="submission" date="2021-01" db="EMBL/GenBank/DDBJ databases">
        <authorList>
            <consortium name="Genoscope - CEA"/>
            <person name="William W."/>
        </authorList>
    </citation>
    <scope>NUCLEOTIDE SEQUENCE</scope>
</reference>
<accession>A0A8S1W6W5</accession>
<dbReference type="Proteomes" id="UP000683925">
    <property type="component" value="Unassembled WGS sequence"/>
</dbReference>
<dbReference type="OrthoDB" id="10434937at2759"/>